<comment type="caution">
    <text evidence="1">The sequence shown here is derived from an EMBL/GenBank/DDBJ whole genome shotgun (WGS) entry which is preliminary data.</text>
</comment>
<dbReference type="Proteomes" id="UP001497700">
    <property type="component" value="Unassembled WGS sequence"/>
</dbReference>
<organism evidence="1 2">
    <name type="scientific">Hypoxylon rubiginosum</name>
    <dbReference type="NCBI Taxonomy" id="110542"/>
    <lineage>
        <taxon>Eukaryota</taxon>
        <taxon>Fungi</taxon>
        <taxon>Dikarya</taxon>
        <taxon>Ascomycota</taxon>
        <taxon>Pezizomycotina</taxon>
        <taxon>Sordariomycetes</taxon>
        <taxon>Xylariomycetidae</taxon>
        <taxon>Xylariales</taxon>
        <taxon>Hypoxylaceae</taxon>
        <taxon>Hypoxylon</taxon>
    </lineage>
</organism>
<reference evidence="1 2" key="1">
    <citation type="journal article" date="2022" name="New Phytol.">
        <title>Ecological generalism drives hyperdiversity of secondary metabolite gene clusters in xylarialean endophytes.</title>
        <authorList>
            <person name="Franco M.E.E."/>
            <person name="Wisecaver J.H."/>
            <person name="Arnold A.E."/>
            <person name="Ju Y.M."/>
            <person name="Slot J.C."/>
            <person name="Ahrendt S."/>
            <person name="Moore L.P."/>
            <person name="Eastman K.E."/>
            <person name="Scott K."/>
            <person name="Konkel Z."/>
            <person name="Mondo S.J."/>
            <person name="Kuo A."/>
            <person name="Hayes R.D."/>
            <person name="Haridas S."/>
            <person name="Andreopoulos B."/>
            <person name="Riley R."/>
            <person name="LaButti K."/>
            <person name="Pangilinan J."/>
            <person name="Lipzen A."/>
            <person name="Amirebrahimi M."/>
            <person name="Yan J."/>
            <person name="Adam C."/>
            <person name="Keymanesh K."/>
            <person name="Ng V."/>
            <person name="Louie K."/>
            <person name="Northen T."/>
            <person name="Drula E."/>
            <person name="Henrissat B."/>
            <person name="Hsieh H.M."/>
            <person name="Youens-Clark K."/>
            <person name="Lutzoni F."/>
            <person name="Miadlikowska J."/>
            <person name="Eastwood D.C."/>
            <person name="Hamelin R.C."/>
            <person name="Grigoriev I.V."/>
            <person name="U'Ren J.M."/>
        </authorList>
    </citation>
    <scope>NUCLEOTIDE SEQUENCE [LARGE SCALE GENOMIC DNA]</scope>
    <source>
        <strain evidence="1 2">CBS 119005</strain>
    </source>
</reference>
<accession>A0ACB9ZF00</accession>
<proteinExistence type="predicted"/>
<evidence type="ECO:0000313" key="2">
    <source>
        <dbReference type="Proteomes" id="UP001497700"/>
    </source>
</evidence>
<protein>
    <submittedName>
        <fullName evidence="1">Uncharacterized protein</fullName>
    </submittedName>
</protein>
<gene>
    <name evidence="1" type="ORF">F4820DRAFT_403523</name>
</gene>
<evidence type="ECO:0000313" key="1">
    <source>
        <dbReference type="EMBL" id="KAI4870400.1"/>
    </source>
</evidence>
<keyword evidence="2" id="KW-1185">Reference proteome</keyword>
<dbReference type="EMBL" id="MU393424">
    <property type="protein sequence ID" value="KAI4870400.1"/>
    <property type="molecule type" value="Genomic_DNA"/>
</dbReference>
<name>A0ACB9ZF00_9PEZI</name>
<sequence>MKSSSGMVSLFAGRILNVSRITAAIPCLIFITVLVQLATVGAAQTLPYIPTTIFIPESKPVPAQENAIIDVAYIFSPQDGWVDLLALNFSSNLEASSLPFQTLSSNVPFLDTNSTAFTPSLADNGSLIVYAGDCSSTTSEIWTFNPSPDNGASSSWTRAGATLGVVADSTDSLQVGPGFLGSSFSFSTTLEPELSPARTYAYGGMCPDAASNASTSQSKATYSNQMIRIDPPETNTAQFTISPVSSKGSPVPEAGFTFTGLSPSISNRSGVVTQQVNYVLLGGHTEYAFINMSSVAIWSLPEESWSFISDIAMTSSSTANTELAIKSTVDSIDSRSGHTAVLSQDGTSLIILGGWVGDLNQAATPQLAVVKIGDSYGGVGDWQWIVPDAQPTGSGIYGHGAALLPGNVMMVYGGYNISSADTKARRQTPEGNNMPMFLNLTSMTWSGNYINPGYSETNPDGSPSSSTAGDDTKQRLGLGLGLGLGLLAIIAAVLLYFYYRRRLRHRRTIRDSAIRALAQDNARFLPHDDEMMERDHLGGGWYTGGSDPYIRGGNRSLGYQSLQSGRGSLDNGHQPWLGGLAPAQVARKPLPRRNTFDPPSTSRGPNVIHPIIEADEDGSLHDGDITSEPISPMRDMNVDGRRDSDPFLTPTQEHQISFPPPSRASATPSPEDRRRSATDPEVQDWMSDVEAMDALLSNRGATRSGQPSPTKPGASRSRRSSGGHAPEDDSRTESNISESNRNNLGASRSGSIRSYLPRPGFGIAAAALAAAADEGRGGSSSSSSAPSYNTARSSFPTLQAEGPALLMGRIRDDDDDDALGSPSKRKPRRSWFGSLKRAFSGATPSPPESTGKESPEYDAFGEGETSDYDARLGGLSGIAAGGLLRRKSGRGDWEALEHQGRGKSRAQGVAGPSNATYAAVEEDDDEWDIEKAVEKRLVQVMFTVPKERLRVVNAEPDVESGKDVVIVDSEKEEEEKQKMRKAEEGQTEQDLGVRFPSPSPSPVSEKGKGISEDAETAAALREVREQLEAEWRGRQPSTPPRGTPPRDESTRLLDVGPSGESRKRKPSRSPVEDLDLESGVYSAQAVKLERPRTRVLAMVQSIESLSREASPAESPSR</sequence>